<dbReference type="STRING" id="1817824.A2751_01585"/>
<reference evidence="1 2" key="1">
    <citation type="journal article" date="2016" name="Nat. Commun.">
        <title>Thousands of microbial genomes shed light on interconnected biogeochemical processes in an aquifer system.</title>
        <authorList>
            <person name="Anantharaman K."/>
            <person name="Brown C.T."/>
            <person name="Hug L.A."/>
            <person name="Sharon I."/>
            <person name="Castelle C.J."/>
            <person name="Probst A.J."/>
            <person name="Thomas B.C."/>
            <person name="Singh A."/>
            <person name="Wilkins M.J."/>
            <person name="Karaoz U."/>
            <person name="Brodie E.L."/>
            <person name="Williams K.H."/>
            <person name="Hubbard S.S."/>
            <person name="Banfield J.F."/>
        </authorList>
    </citation>
    <scope>NUCLEOTIDE SEQUENCE [LARGE SCALE GENOMIC DNA]</scope>
</reference>
<comment type="caution">
    <text evidence="1">The sequence shown here is derived from an EMBL/GenBank/DDBJ whole genome shotgun (WGS) entry which is preliminary data.</text>
</comment>
<name>A0A1F5NJ46_9BACT</name>
<gene>
    <name evidence="1" type="ORF">A2751_01585</name>
</gene>
<organism evidence="1 2">
    <name type="scientific">Candidatus Doudnabacteria bacterium RIFCSPHIGHO2_01_FULL_46_14</name>
    <dbReference type="NCBI Taxonomy" id="1817824"/>
    <lineage>
        <taxon>Bacteria</taxon>
        <taxon>Candidatus Doudnaibacteriota</taxon>
    </lineage>
</organism>
<evidence type="ECO:0000313" key="1">
    <source>
        <dbReference type="EMBL" id="OGE77731.1"/>
    </source>
</evidence>
<protein>
    <submittedName>
        <fullName evidence="1">Uncharacterized protein</fullName>
    </submittedName>
</protein>
<dbReference type="AlphaFoldDB" id="A0A1F5NJ46"/>
<sequence>MNTHDQEDPRYKEYLKGEAQKISELHIAKIPVEDRNRITSAAQVAGILDLYRGKGDQLQTYDRMANMPSSIQAPNFKGDRPGTIQAMREFANNPIAHAKEVLTSYSKEGVLPQSFRTQVEDIVLMEGKNRLGEAFATLADRLDADPTGDMKTIWEQARKDLTSKESDAVRITALKQMVEAVYPDFINSPESKLWQEIGDLSREDRENPETIARLARQFQELSGDAGLVKYADPENIRKKLDSGEIDPMDLSGVPKDIQRKLQKKMAEKFVTTEKIIT</sequence>
<evidence type="ECO:0000313" key="2">
    <source>
        <dbReference type="Proteomes" id="UP000176864"/>
    </source>
</evidence>
<accession>A0A1F5NJ46</accession>
<proteinExistence type="predicted"/>
<dbReference type="EMBL" id="MFEK01000016">
    <property type="protein sequence ID" value="OGE77731.1"/>
    <property type="molecule type" value="Genomic_DNA"/>
</dbReference>
<dbReference type="Proteomes" id="UP000176864">
    <property type="component" value="Unassembled WGS sequence"/>
</dbReference>